<gene>
    <name evidence="1" type="ORF">KIN20_015214</name>
</gene>
<evidence type="ECO:0000313" key="1">
    <source>
        <dbReference type="EMBL" id="KAJ1357148.1"/>
    </source>
</evidence>
<sequence>MNDGTVISRIPTSHTSFGSRRRCRLDWVPHSFSRSTSFKVRYEREAPTERDSLNRSIRINCAVVTKGGVWPRCPSPE</sequence>
<comment type="caution">
    <text evidence="1">The sequence shown here is derived from an EMBL/GenBank/DDBJ whole genome shotgun (WGS) entry which is preliminary data.</text>
</comment>
<proteinExistence type="predicted"/>
<protein>
    <submittedName>
        <fullName evidence="1">Uncharacterized protein</fullName>
    </submittedName>
</protein>
<dbReference type="EMBL" id="JAHQIW010003050">
    <property type="protein sequence ID" value="KAJ1357148.1"/>
    <property type="molecule type" value="Genomic_DNA"/>
</dbReference>
<accession>A0AAD5QM37</accession>
<evidence type="ECO:0000313" key="2">
    <source>
        <dbReference type="Proteomes" id="UP001196413"/>
    </source>
</evidence>
<dbReference type="Proteomes" id="UP001196413">
    <property type="component" value="Unassembled WGS sequence"/>
</dbReference>
<name>A0AAD5QM37_PARTN</name>
<dbReference type="AlphaFoldDB" id="A0AAD5QM37"/>
<keyword evidence="2" id="KW-1185">Reference proteome</keyword>
<organism evidence="1 2">
    <name type="scientific">Parelaphostrongylus tenuis</name>
    <name type="common">Meningeal worm</name>
    <dbReference type="NCBI Taxonomy" id="148309"/>
    <lineage>
        <taxon>Eukaryota</taxon>
        <taxon>Metazoa</taxon>
        <taxon>Ecdysozoa</taxon>
        <taxon>Nematoda</taxon>
        <taxon>Chromadorea</taxon>
        <taxon>Rhabditida</taxon>
        <taxon>Rhabditina</taxon>
        <taxon>Rhabditomorpha</taxon>
        <taxon>Strongyloidea</taxon>
        <taxon>Metastrongylidae</taxon>
        <taxon>Parelaphostrongylus</taxon>
    </lineage>
</organism>
<reference evidence="1" key="1">
    <citation type="submission" date="2021-06" db="EMBL/GenBank/DDBJ databases">
        <title>Parelaphostrongylus tenuis whole genome reference sequence.</title>
        <authorList>
            <person name="Garwood T.J."/>
            <person name="Larsen P.A."/>
            <person name="Fountain-Jones N.M."/>
            <person name="Garbe J.R."/>
            <person name="Macchietto M.G."/>
            <person name="Kania S.A."/>
            <person name="Gerhold R.W."/>
            <person name="Richards J.E."/>
            <person name="Wolf T.M."/>
        </authorList>
    </citation>
    <scope>NUCLEOTIDE SEQUENCE</scope>
    <source>
        <strain evidence="1">MNPRO001-30</strain>
        <tissue evidence="1">Meninges</tissue>
    </source>
</reference>